<dbReference type="Pfam" id="PF04828">
    <property type="entry name" value="GFA"/>
    <property type="match status" value="1"/>
</dbReference>
<evidence type="ECO:0000256" key="4">
    <source>
        <dbReference type="ARBA" id="ARBA00023239"/>
    </source>
</evidence>
<evidence type="ECO:0000259" key="5">
    <source>
        <dbReference type="PROSITE" id="PS51891"/>
    </source>
</evidence>
<dbReference type="PANTHER" id="PTHR33337">
    <property type="entry name" value="GFA DOMAIN-CONTAINING PROTEIN"/>
    <property type="match status" value="1"/>
</dbReference>
<reference evidence="6" key="1">
    <citation type="submission" date="2021-01" db="EMBL/GenBank/DDBJ databases">
        <title>Modified the classification status of verrucomicrobia.</title>
        <authorList>
            <person name="Feng X."/>
        </authorList>
    </citation>
    <scope>NUCLEOTIDE SEQUENCE</scope>
    <source>
        <strain evidence="6">KCTC 13126</strain>
    </source>
</reference>
<dbReference type="Proteomes" id="UP000617628">
    <property type="component" value="Unassembled WGS sequence"/>
</dbReference>
<dbReference type="GO" id="GO:0016846">
    <property type="term" value="F:carbon-sulfur lyase activity"/>
    <property type="evidence" value="ECO:0007669"/>
    <property type="project" value="InterPro"/>
</dbReference>
<dbReference type="InterPro" id="IPR011057">
    <property type="entry name" value="Mss4-like_sf"/>
</dbReference>
<dbReference type="AlphaFoldDB" id="A0A934RVT4"/>
<protein>
    <submittedName>
        <fullName evidence="6">GFA family protein</fullName>
    </submittedName>
</protein>
<dbReference type="RefSeq" id="WP_200355618.1">
    <property type="nucleotide sequence ID" value="NZ_JAENIL010000017.1"/>
</dbReference>
<keyword evidence="7" id="KW-1185">Reference proteome</keyword>
<dbReference type="EMBL" id="JAENIL010000017">
    <property type="protein sequence ID" value="MBK1877406.1"/>
    <property type="molecule type" value="Genomic_DNA"/>
</dbReference>
<evidence type="ECO:0000256" key="2">
    <source>
        <dbReference type="ARBA" id="ARBA00022723"/>
    </source>
</evidence>
<dbReference type="Gene3D" id="3.90.1590.10">
    <property type="entry name" value="glutathione-dependent formaldehyde- activating enzyme (gfa)"/>
    <property type="match status" value="1"/>
</dbReference>
<evidence type="ECO:0000313" key="7">
    <source>
        <dbReference type="Proteomes" id="UP000617628"/>
    </source>
</evidence>
<dbReference type="InterPro" id="IPR006913">
    <property type="entry name" value="CENP-V/GFA"/>
</dbReference>
<dbReference type="PANTHER" id="PTHR33337:SF40">
    <property type="entry name" value="CENP-V_GFA DOMAIN-CONTAINING PROTEIN-RELATED"/>
    <property type="match status" value="1"/>
</dbReference>
<proteinExistence type="inferred from homology"/>
<comment type="caution">
    <text evidence="6">The sequence shown here is derived from an EMBL/GenBank/DDBJ whole genome shotgun (WGS) entry which is preliminary data.</text>
</comment>
<evidence type="ECO:0000256" key="3">
    <source>
        <dbReference type="ARBA" id="ARBA00022833"/>
    </source>
</evidence>
<keyword evidence="3" id="KW-0862">Zinc</keyword>
<evidence type="ECO:0000256" key="1">
    <source>
        <dbReference type="ARBA" id="ARBA00005495"/>
    </source>
</evidence>
<dbReference type="PROSITE" id="PS51891">
    <property type="entry name" value="CENP_V_GFA"/>
    <property type="match status" value="1"/>
</dbReference>
<organism evidence="6 7">
    <name type="scientific">Pelagicoccus mobilis</name>
    <dbReference type="NCBI Taxonomy" id="415221"/>
    <lineage>
        <taxon>Bacteria</taxon>
        <taxon>Pseudomonadati</taxon>
        <taxon>Verrucomicrobiota</taxon>
        <taxon>Opitutia</taxon>
        <taxon>Puniceicoccales</taxon>
        <taxon>Pelagicoccaceae</taxon>
        <taxon>Pelagicoccus</taxon>
    </lineage>
</organism>
<gene>
    <name evidence="6" type="ORF">JIN87_11050</name>
</gene>
<comment type="similarity">
    <text evidence="1">Belongs to the Gfa family.</text>
</comment>
<sequence length="127" mass="14219">MSDPILGGCYCGKIRFEANPPVLYQAYCHCDNCRKAIGAQVVAWITVESSKFKYTQGTPKTYHTETTADRTFCPDCGSSLTYVHPDRSTHVDIVTGSLDHPECYPPNRDVFPEEKLPWISLCNQGRA</sequence>
<accession>A0A934RVT4</accession>
<keyword evidence="4" id="KW-0456">Lyase</keyword>
<feature type="domain" description="CENP-V/GFA" evidence="5">
    <location>
        <begin position="5"/>
        <end position="119"/>
    </location>
</feature>
<name>A0A934RVT4_9BACT</name>
<dbReference type="GO" id="GO:0046872">
    <property type="term" value="F:metal ion binding"/>
    <property type="evidence" value="ECO:0007669"/>
    <property type="project" value="UniProtKB-KW"/>
</dbReference>
<dbReference type="SUPFAM" id="SSF51316">
    <property type="entry name" value="Mss4-like"/>
    <property type="match status" value="1"/>
</dbReference>
<evidence type="ECO:0000313" key="6">
    <source>
        <dbReference type="EMBL" id="MBK1877406.1"/>
    </source>
</evidence>
<keyword evidence="2" id="KW-0479">Metal-binding</keyword>